<dbReference type="GO" id="GO:0003676">
    <property type="term" value="F:nucleic acid binding"/>
    <property type="evidence" value="ECO:0007669"/>
    <property type="project" value="InterPro"/>
</dbReference>
<name>A0A183JU33_9TREM</name>
<dbReference type="WBParaSite" id="SCUD_0000622301-mRNA-1">
    <property type="protein sequence ID" value="SCUD_0000622301-mRNA-1"/>
    <property type="gene ID" value="SCUD_0000622301"/>
</dbReference>
<organism evidence="5">
    <name type="scientific">Schistosoma curassoni</name>
    <dbReference type="NCBI Taxonomy" id="6186"/>
    <lineage>
        <taxon>Eukaryota</taxon>
        <taxon>Metazoa</taxon>
        <taxon>Spiralia</taxon>
        <taxon>Lophotrochozoa</taxon>
        <taxon>Platyhelminthes</taxon>
        <taxon>Trematoda</taxon>
        <taxon>Digenea</taxon>
        <taxon>Strigeidida</taxon>
        <taxon>Schistosomatoidea</taxon>
        <taxon>Schistosomatidae</taxon>
        <taxon>Schistosoma</taxon>
    </lineage>
</organism>
<dbReference type="EMBL" id="UZAK01012824">
    <property type="protein sequence ID" value="VDP02057.1"/>
    <property type="molecule type" value="Genomic_DNA"/>
</dbReference>
<gene>
    <name evidence="3" type="ORF">SCUD_LOCUS6223</name>
</gene>
<sequence length="328" mass="36638">MTKEDDEDGNIVAHFLTFIGKEAYSILKTLALPEKPTSLSYTTLKDLLPDYVKYANLKCGKVGRFRKMIHEDIKNSPTLRHPNPVHTQGYVDNSLRSLDAVHEDGHKFGQCLSCGRFHSFNSCKFRNSKCFECGDIGHIQSVCNANVHLAATNIKSCNSDSIKLSINNDHLSLSTISKDSVVSYSSSELSKTQNSCETTVPNQSTYQISHVIVPDIAHLLYNSLISDEIPCKSEENMLNEPSHNRKPDVVLIDGDFSNDPVLRNDILNKFEEAISEEPNLDVLSNIICSHNAFVGCGKLVQCKAQVLNELEFDYNSDDFISTAVYPYH</sequence>
<proteinExistence type="predicted"/>
<evidence type="ECO:0000313" key="4">
    <source>
        <dbReference type="Proteomes" id="UP000279833"/>
    </source>
</evidence>
<evidence type="ECO:0000256" key="1">
    <source>
        <dbReference type="PROSITE-ProRule" id="PRU00047"/>
    </source>
</evidence>
<dbReference type="Proteomes" id="UP000279833">
    <property type="component" value="Unassembled WGS sequence"/>
</dbReference>
<dbReference type="GO" id="GO:0008270">
    <property type="term" value="F:zinc ion binding"/>
    <property type="evidence" value="ECO:0007669"/>
    <property type="project" value="UniProtKB-KW"/>
</dbReference>
<keyword evidence="4" id="KW-1185">Reference proteome</keyword>
<keyword evidence="1" id="KW-0863">Zinc-finger</keyword>
<protein>
    <submittedName>
        <fullName evidence="5">CCHC-type domain-containing protein</fullName>
    </submittedName>
</protein>
<keyword evidence="1" id="KW-0862">Zinc</keyword>
<dbReference type="AlphaFoldDB" id="A0A183JU33"/>
<reference evidence="3 4" key="2">
    <citation type="submission" date="2018-11" db="EMBL/GenBank/DDBJ databases">
        <authorList>
            <consortium name="Pathogen Informatics"/>
        </authorList>
    </citation>
    <scope>NUCLEOTIDE SEQUENCE [LARGE SCALE GENOMIC DNA]</scope>
    <source>
        <strain evidence="3">Dakar</strain>
        <strain evidence="4">Dakar, Senegal</strain>
    </source>
</reference>
<accession>A0A183JU33</accession>
<evidence type="ECO:0000313" key="3">
    <source>
        <dbReference type="EMBL" id="VDP02057.1"/>
    </source>
</evidence>
<feature type="domain" description="CCHC-type" evidence="2">
    <location>
        <begin position="129"/>
        <end position="143"/>
    </location>
</feature>
<evidence type="ECO:0000259" key="2">
    <source>
        <dbReference type="PROSITE" id="PS50158"/>
    </source>
</evidence>
<dbReference type="PROSITE" id="PS50158">
    <property type="entry name" value="ZF_CCHC"/>
    <property type="match status" value="1"/>
</dbReference>
<reference evidence="5" key="1">
    <citation type="submission" date="2016-06" db="UniProtKB">
        <authorList>
            <consortium name="WormBaseParasite"/>
        </authorList>
    </citation>
    <scope>IDENTIFICATION</scope>
</reference>
<keyword evidence="1" id="KW-0479">Metal-binding</keyword>
<dbReference type="InterPro" id="IPR001878">
    <property type="entry name" value="Znf_CCHC"/>
</dbReference>
<evidence type="ECO:0000313" key="5">
    <source>
        <dbReference type="WBParaSite" id="SCUD_0000622301-mRNA-1"/>
    </source>
</evidence>